<reference evidence="3" key="1">
    <citation type="submission" date="2017-02" db="EMBL/GenBank/DDBJ databases">
        <authorList>
            <person name="Varghese N."/>
            <person name="Submissions S."/>
        </authorList>
    </citation>
    <scope>NUCLEOTIDE SEQUENCE [LARGE SCALE GENOMIC DNA]</scope>
    <source>
        <strain evidence="3">DSM 23405</strain>
    </source>
</reference>
<name>A0A1T5ACT9_9FLAO</name>
<dbReference type="EMBL" id="FUYY01000001">
    <property type="protein sequence ID" value="SKB32750.1"/>
    <property type="molecule type" value="Genomic_DNA"/>
</dbReference>
<gene>
    <name evidence="2" type="ORF">SAMN05660776_0426</name>
</gene>
<evidence type="ECO:0000313" key="2">
    <source>
        <dbReference type="EMBL" id="SKB32750.1"/>
    </source>
</evidence>
<dbReference type="NCBIfam" id="TIGR00004">
    <property type="entry name" value="Rid family detoxifying hydrolase"/>
    <property type="match status" value="1"/>
</dbReference>
<dbReference type="InterPro" id="IPR006056">
    <property type="entry name" value="RidA"/>
</dbReference>
<dbReference type="GO" id="GO:0019239">
    <property type="term" value="F:deaminase activity"/>
    <property type="evidence" value="ECO:0007669"/>
    <property type="project" value="TreeGrafter"/>
</dbReference>
<dbReference type="FunFam" id="3.30.1330.40:FF:000001">
    <property type="entry name" value="L-PSP family endoribonuclease"/>
    <property type="match status" value="1"/>
</dbReference>
<protein>
    <submittedName>
        <fullName evidence="2">2-iminobutanoate/2-iminopropanoate deaminase</fullName>
    </submittedName>
</protein>
<dbReference type="PANTHER" id="PTHR11803:SF58">
    <property type="entry name" value="PROTEIN HMF1-RELATED"/>
    <property type="match status" value="1"/>
</dbReference>
<dbReference type="Proteomes" id="UP000190230">
    <property type="component" value="Unassembled WGS sequence"/>
</dbReference>
<accession>A0A1T5ACT9</accession>
<comment type="similarity">
    <text evidence="1">Belongs to the RutC family.</text>
</comment>
<dbReference type="PANTHER" id="PTHR11803">
    <property type="entry name" value="2-IMINOBUTANOATE/2-IMINOPROPANOATE DEAMINASE RIDA"/>
    <property type="match status" value="1"/>
</dbReference>
<dbReference type="InterPro" id="IPR006175">
    <property type="entry name" value="YjgF/YER057c/UK114"/>
</dbReference>
<proteinExistence type="inferred from homology"/>
<evidence type="ECO:0000313" key="3">
    <source>
        <dbReference type="Proteomes" id="UP000190230"/>
    </source>
</evidence>
<dbReference type="STRING" id="241145.SAMN05660776_0426"/>
<evidence type="ECO:0000256" key="1">
    <source>
        <dbReference type="ARBA" id="ARBA00010552"/>
    </source>
</evidence>
<dbReference type="GO" id="GO:0005829">
    <property type="term" value="C:cytosol"/>
    <property type="evidence" value="ECO:0007669"/>
    <property type="project" value="TreeGrafter"/>
</dbReference>
<sequence length="129" mass="14244">MMKKIIKTDKAPAPIGPYNQAVLTGNMLYVSGQIALNPETNELETEELQKETTRVMENLQAILAEAGMDFENVIKTSIFISDMNNFAKINEVYASYFNAETAPARETVEVANLPKFVNVEISAIAVKGE</sequence>
<dbReference type="Pfam" id="PF01042">
    <property type="entry name" value="Ribonuc_L-PSP"/>
    <property type="match status" value="1"/>
</dbReference>
<keyword evidence="3" id="KW-1185">Reference proteome</keyword>
<dbReference type="SUPFAM" id="SSF55298">
    <property type="entry name" value="YjgF-like"/>
    <property type="match status" value="1"/>
</dbReference>
<dbReference type="AlphaFoldDB" id="A0A1T5ACT9"/>
<organism evidence="2 3">
    <name type="scientific">Salegentibacter holothuriorum</name>
    <dbReference type="NCBI Taxonomy" id="241145"/>
    <lineage>
        <taxon>Bacteria</taxon>
        <taxon>Pseudomonadati</taxon>
        <taxon>Bacteroidota</taxon>
        <taxon>Flavobacteriia</taxon>
        <taxon>Flavobacteriales</taxon>
        <taxon>Flavobacteriaceae</taxon>
        <taxon>Salegentibacter</taxon>
    </lineage>
</organism>
<dbReference type="InterPro" id="IPR035959">
    <property type="entry name" value="RutC-like_sf"/>
</dbReference>
<dbReference type="Gene3D" id="3.30.1330.40">
    <property type="entry name" value="RutC-like"/>
    <property type="match status" value="1"/>
</dbReference>
<dbReference type="CDD" id="cd00448">
    <property type="entry name" value="YjgF_YER057c_UK114_family"/>
    <property type="match status" value="1"/>
</dbReference>